<gene>
    <name evidence="16" type="ORF">Asi02nite_55350</name>
</gene>
<evidence type="ECO:0000256" key="5">
    <source>
        <dbReference type="ARBA" id="ARBA00011738"/>
    </source>
</evidence>
<comment type="cofactor">
    <cofactor evidence="2">
        <name>Mn(2+)</name>
        <dbReference type="ChEBI" id="CHEBI:29035"/>
    </cofactor>
</comment>
<dbReference type="Pfam" id="PF21994">
    <property type="entry name" value="AGAO-like_N2"/>
    <property type="match status" value="1"/>
</dbReference>
<evidence type="ECO:0000256" key="12">
    <source>
        <dbReference type="RuleBase" id="RU000672"/>
    </source>
</evidence>
<dbReference type="Proteomes" id="UP000604117">
    <property type="component" value="Unassembled WGS sequence"/>
</dbReference>
<evidence type="ECO:0000259" key="14">
    <source>
        <dbReference type="Pfam" id="PF02728"/>
    </source>
</evidence>
<dbReference type="Pfam" id="PF01179">
    <property type="entry name" value="Cu_amine_oxid"/>
    <property type="match status" value="1"/>
</dbReference>
<evidence type="ECO:0000256" key="3">
    <source>
        <dbReference type="ARBA" id="ARBA00001947"/>
    </source>
</evidence>
<evidence type="ECO:0000256" key="8">
    <source>
        <dbReference type="ARBA" id="ARBA00023002"/>
    </source>
</evidence>
<comment type="cofactor">
    <cofactor evidence="1">
        <name>Cu cation</name>
        <dbReference type="ChEBI" id="CHEBI:23378"/>
    </cofactor>
</comment>
<dbReference type="SUPFAM" id="SSF49998">
    <property type="entry name" value="Amine oxidase catalytic domain"/>
    <property type="match status" value="1"/>
</dbReference>
<dbReference type="InterPro" id="IPR015798">
    <property type="entry name" value="Cu_amine_oxidase_C"/>
</dbReference>
<dbReference type="InterPro" id="IPR015802">
    <property type="entry name" value="Cu_amine_oxidase_N3"/>
</dbReference>
<evidence type="ECO:0000256" key="4">
    <source>
        <dbReference type="ARBA" id="ARBA00007983"/>
    </source>
</evidence>
<evidence type="ECO:0000313" key="16">
    <source>
        <dbReference type="EMBL" id="GIF76017.1"/>
    </source>
</evidence>
<dbReference type="InterPro" id="IPR000269">
    <property type="entry name" value="Cu_amine_oxidase"/>
</dbReference>
<evidence type="ECO:0000259" key="15">
    <source>
        <dbReference type="Pfam" id="PF21994"/>
    </source>
</evidence>
<evidence type="ECO:0000256" key="7">
    <source>
        <dbReference type="ARBA" id="ARBA00022772"/>
    </source>
</evidence>
<evidence type="ECO:0000256" key="10">
    <source>
        <dbReference type="ARBA" id="ARBA00023211"/>
    </source>
</evidence>
<comment type="similarity">
    <text evidence="4 12">Belongs to the copper/topaquinone oxidase family.</text>
</comment>
<feature type="domain" description="Copper amine oxidase catalytic" evidence="13">
    <location>
        <begin position="221"/>
        <end position="618"/>
    </location>
</feature>
<dbReference type="InterPro" id="IPR054157">
    <property type="entry name" value="AGAO-like_N2"/>
</dbReference>
<feature type="domain" description="AGAO-like N2" evidence="15">
    <location>
        <begin position="12"/>
        <end position="86"/>
    </location>
</feature>
<evidence type="ECO:0000256" key="9">
    <source>
        <dbReference type="ARBA" id="ARBA00023008"/>
    </source>
</evidence>
<comment type="cofactor">
    <cofactor evidence="12">
        <name>Cu cation</name>
        <dbReference type="ChEBI" id="CHEBI:23378"/>
    </cofactor>
    <text evidence="12">Contains 1 topaquinone per subunit.</text>
</comment>
<dbReference type="InterPro" id="IPR016182">
    <property type="entry name" value="Cu_amine_oxidase_N-reg"/>
</dbReference>
<dbReference type="EMBL" id="BONE01000052">
    <property type="protein sequence ID" value="GIF76017.1"/>
    <property type="molecule type" value="Genomic_DNA"/>
</dbReference>
<comment type="cofactor">
    <cofactor evidence="3">
        <name>Zn(2+)</name>
        <dbReference type="ChEBI" id="CHEBI:29105"/>
    </cofactor>
</comment>
<keyword evidence="7 12" id="KW-0801">TPQ</keyword>
<evidence type="ECO:0000256" key="2">
    <source>
        <dbReference type="ARBA" id="ARBA00001936"/>
    </source>
</evidence>
<evidence type="ECO:0000256" key="11">
    <source>
        <dbReference type="ARBA" id="ARBA00048032"/>
    </source>
</evidence>
<comment type="caution">
    <text evidence="16">The sequence shown here is derived from an EMBL/GenBank/DDBJ whole genome shotgun (WGS) entry which is preliminary data.</text>
</comment>
<keyword evidence="17" id="KW-1185">Reference proteome</keyword>
<dbReference type="InterPro" id="IPR049947">
    <property type="entry name" value="Cu_Am_Ox_Cu-bd"/>
</dbReference>
<dbReference type="Pfam" id="PF02728">
    <property type="entry name" value="Cu_amine_oxidN3"/>
    <property type="match status" value="1"/>
</dbReference>
<sequence>MTAGHPLERLSAAEIDAARTLFQKNDLLTPTTRFAVLGLEEPAKDAVIAWSPGEPVDRRVHATLLDVATGRVRRVVASVTREEIDEAVEVDPAVDGQPPILLDEFIAVDEIVKGDPGWRAAVERRGITEFDLVRPCPLSAGHYDLPGERGRRLLRVLSFVANRPEDHCWAHPIDGLVAYVDLIEKRVVELIDAALLPVPAEEGNYDDPAFTGPPRETLKALEITQPDGPSFQVDGDEVTWEGWRFRVGFDPREGLVLHQLSIQDRPLIYRASIAEMVVPYADPSPVRFWQNYFDAGEYLLGQQANSLVLGCDCLGEIRYFDAVLADGDGNPRTVANAICLHEEDFGVLWKHSDLFTEAAETRRQRRLVISYWATVGNYDYGFFWYLYLDGTVEMEVKATGVVFTSAFVEGTEFATEIAPGLGAPYHQHLFSARLDMTVDGVANAVDELDVRRLPVGEANPYGNAFTRTATRLTTESQGVRSADNSVGRVWRISNPDSTNRLGQPVAYVLRPEGQPALLADESASISARAAFARNHLWVTRYAADERYPAGEYVNQHPGGAGLPAFVADDESIDGADIVVWHTFGSTHFPRVEDWPVMPVDRCGFSLRPAGFFDRNPTLDVPASTAKHCH</sequence>
<keyword evidence="9 12" id="KW-0186">Copper</keyword>
<dbReference type="PANTHER" id="PTHR10638:SF86">
    <property type="entry name" value="COPPER AMINE OXIDASE 1-RELATED"/>
    <property type="match status" value="1"/>
</dbReference>
<reference evidence="16 17" key="1">
    <citation type="submission" date="2021-01" db="EMBL/GenBank/DDBJ databases">
        <title>Whole genome shotgun sequence of Asanoa siamensis NBRC 107932.</title>
        <authorList>
            <person name="Komaki H."/>
            <person name="Tamura T."/>
        </authorList>
    </citation>
    <scope>NUCLEOTIDE SEQUENCE [LARGE SCALE GENOMIC DNA]</scope>
    <source>
        <strain evidence="16 17">NBRC 107932</strain>
    </source>
</reference>
<dbReference type="Gene3D" id="3.10.450.40">
    <property type="match status" value="2"/>
</dbReference>
<dbReference type="PANTHER" id="PTHR10638">
    <property type="entry name" value="COPPER AMINE OXIDASE"/>
    <property type="match status" value="1"/>
</dbReference>
<keyword evidence="10" id="KW-0464">Manganese</keyword>
<dbReference type="EC" id="1.4.3.-" evidence="12"/>
<evidence type="ECO:0000256" key="1">
    <source>
        <dbReference type="ARBA" id="ARBA00001935"/>
    </source>
</evidence>
<evidence type="ECO:0000259" key="13">
    <source>
        <dbReference type="Pfam" id="PF01179"/>
    </source>
</evidence>
<evidence type="ECO:0000313" key="17">
    <source>
        <dbReference type="Proteomes" id="UP000604117"/>
    </source>
</evidence>
<accession>A0ABQ4CXK2</accession>
<feature type="domain" description="Copper amine oxidase N3-terminal" evidence="14">
    <location>
        <begin position="98"/>
        <end position="193"/>
    </location>
</feature>
<dbReference type="SUPFAM" id="SSF54416">
    <property type="entry name" value="Amine oxidase N-terminal region"/>
    <property type="match status" value="2"/>
</dbReference>
<keyword evidence="6 12" id="KW-0479">Metal-binding</keyword>
<keyword evidence="8 12" id="KW-0560">Oxidoreductase</keyword>
<comment type="subunit">
    <text evidence="5">Homodimer.</text>
</comment>
<evidence type="ECO:0000256" key="6">
    <source>
        <dbReference type="ARBA" id="ARBA00022723"/>
    </source>
</evidence>
<dbReference type="PROSITE" id="PS01165">
    <property type="entry name" value="COPPER_AMINE_OXID_2"/>
    <property type="match status" value="1"/>
</dbReference>
<dbReference type="PROSITE" id="PS01164">
    <property type="entry name" value="COPPER_AMINE_OXID_1"/>
    <property type="match status" value="1"/>
</dbReference>
<dbReference type="RefSeq" id="WP_203716849.1">
    <property type="nucleotide sequence ID" value="NZ_BONE01000052.1"/>
</dbReference>
<dbReference type="NCBIfam" id="NF008559">
    <property type="entry name" value="PRK11504.1"/>
    <property type="match status" value="1"/>
</dbReference>
<proteinExistence type="inferred from homology"/>
<dbReference type="InterPro" id="IPR036460">
    <property type="entry name" value="Cu_amine_oxidase_C_sf"/>
</dbReference>
<dbReference type="InterPro" id="IPR049948">
    <property type="entry name" value="Cu_Am_ox_TPQ-bd"/>
</dbReference>
<name>A0ABQ4CXK2_9ACTN</name>
<dbReference type="Gene3D" id="2.70.98.20">
    <property type="entry name" value="Copper amine oxidase, catalytic domain"/>
    <property type="match status" value="1"/>
</dbReference>
<organism evidence="16 17">
    <name type="scientific">Asanoa siamensis</name>
    <dbReference type="NCBI Taxonomy" id="926357"/>
    <lineage>
        <taxon>Bacteria</taxon>
        <taxon>Bacillati</taxon>
        <taxon>Actinomycetota</taxon>
        <taxon>Actinomycetes</taxon>
        <taxon>Micromonosporales</taxon>
        <taxon>Micromonosporaceae</taxon>
        <taxon>Asanoa</taxon>
    </lineage>
</organism>
<comment type="catalytic activity">
    <reaction evidence="11">
        <text>a primary methyl amine + O2 + H2O = an aldehyde + H2O2 + NH4(+)</text>
        <dbReference type="Rhea" id="RHEA:16153"/>
        <dbReference type="ChEBI" id="CHEBI:15377"/>
        <dbReference type="ChEBI" id="CHEBI:15379"/>
        <dbReference type="ChEBI" id="CHEBI:16240"/>
        <dbReference type="ChEBI" id="CHEBI:17478"/>
        <dbReference type="ChEBI" id="CHEBI:28938"/>
        <dbReference type="ChEBI" id="CHEBI:228804"/>
        <dbReference type="EC" id="1.4.3.21"/>
    </reaction>
</comment>
<protein>
    <recommendedName>
        <fullName evidence="12">Amine oxidase</fullName>
        <ecNumber evidence="12">1.4.3.-</ecNumber>
    </recommendedName>
</protein>
<comment type="PTM">
    <text evidence="12">Topaquinone (TPQ) is generated by copper-dependent autoxidation of a specific tyrosyl residue.</text>
</comment>